<accession>A0A5J9UEA4</accession>
<feature type="compositionally biased region" description="Basic residues" evidence="1">
    <location>
        <begin position="16"/>
        <end position="25"/>
    </location>
</feature>
<evidence type="ECO:0000256" key="1">
    <source>
        <dbReference type="SAM" id="MobiDB-lite"/>
    </source>
</evidence>
<sequence length="251" mass="26872">MEDSMVAGKVEAATPSKKRKSKKGKKREDDNNKSGGATEDITIQDLDEDDLLDDEVDCGPNGLEEWELGQQEQGLQEISAAVHKSEGMRCIVSDREHDPMKEEVTHDSAHLFAGALQLPVALVPTVATDVQNGTLTADGGSGGGAQGILSVDAATRNAQDFTTHVPSLGPLLEKALMGLKERLGREEGVGHKGIATETRLVALSPPVSKAIKPSPIIHRRSDRRAGSVDEDSTERASRLVAIRNLEEPEES</sequence>
<evidence type="ECO:0000313" key="2">
    <source>
        <dbReference type="EMBL" id="TVU21571.1"/>
    </source>
</evidence>
<reference evidence="2 3" key="1">
    <citation type="journal article" date="2019" name="Sci. Rep.">
        <title>A high-quality genome of Eragrostis curvula grass provides insights into Poaceae evolution and supports new strategies to enhance forage quality.</title>
        <authorList>
            <person name="Carballo J."/>
            <person name="Santos B.A.C.M."/>
            <person name="Zappacosta D."/>
            <person name="Garbus I."/>
            <person name="Selva J.P."/>
            <person name="Gallo C.A."/>
            <person name="Diaz A."/>
            <person name="Albertini E."/>
            <person name="Caccamo M."/>
            <person name="Echenique V."/>
        </authorList>
    </citation>
    <scope>NUCLEOTIDE SEQUENCE [LARGE SCALE GENOMIC DNA]</scope>
    <source>
        <strain evidence="3">cv. Victoria</strain>
        <tissue evidence="2">Leaf</tissue>
    </source>
</reference>
<name>A0A5J9UEA4_9POAL</name>
<feature type="region of interest" description="Disordered" evidence="1">
    <location>
        <begin position="1"/>
        <end position="59"/>
    </location>
</feature>
<dbReference type="Proteomes" id="UP000324897">
    <property type="component" value="Unassembled WGS sequence"/>
</dbReference>
<feature type="compositionally biased region" description="Basic and acidic residues" evidence="1">
    <location>
        <begin position="223"/>
        <end position="237"/>
    </location>
</feature>
<protein>
    <submittedName>
        <fullName evidence="2">Uncharacterized protein</fullName>
    </submittedName>
</protein>
<proteinExistence type="predicted"/>
<dbReference type="AlphaFoldDB" id="A0A5J9UEA4"/>
<gene>
    <name evidence="2" type="ORF">EJB05_31217</name>
</gene>
<dbReference type="Gramene" id="TVU21571">
    <property type="protein sequence ID" value="TVU21571"/>
    <property type="gene ID" value="EJB05_31217"/>
</dbReference>
<feature type="compositionally biased region" description="Acidic residues" evidence="1">
    <location>
        <begin position="45"/>
        <end position="57"/>
    </location>
</feature>
<comment type="caution">
    <text evidence="2">The sequence shown here is derived from an EMBL/GenBank/DDBJ whole genome shotgun (WGS) entry which is preliminary data.</text>
</comment>
<dbReference type="EMBL" id="RWGY01000026">
    <property type="protein sequence ID" value="TVU21571.1"/>
    <property type="molecule type" value="Genomic_DNA"/>
</dbReference>
<organism evidence="2 3">
    <name type="scientific">Eragrostis curvula</name>
    <name type="common">weeping love grass</name>
    <dbReference type="NCBI Taxonomy" id="38414"/>
    <lineage>
        <taxon>Eukaryota</taxon>
        <taxon>Viridiplantae</taxon>
        <taxon>Streptophyta</taxon>
        <taxon>Embryophyta</taxon>
        <taxon>Tracheophyta</taxon>
        <taxon>Spermatophyta</taxon>
        <taxon>Magnoliopsida</taxon>
        <taxon>Liliopsida</taxon>
        <taxon>Poales</taxon>
        <taxon>Poaceae</taxon>
        <taxon>PACMAD clade</taxon>
        <taxon>Chloridoideae</taxon>
        <taxon>Eragrostideae</taxon>
        <taxon>Eragrostidinae</taxon>
        <taxon>Eragrostis</taxon>
    </lineage>
</organism>
<keyword evidence="3" id="KW-1185">Reference proteome</keyword>
<feature type="non-terminal residue" evidence="2">
    <location>
        <position position="1"/>
    </location>
</feature>
<evidence type="ECO:0000313" key="3">
    <source>
        <dbReference type="Proteomes" id="UP000324897"/>
    </source>
</evidence>
<feature type="region of interest" description="Disordered" evidence="1">
    <location>
        <begin position="212"/>
        <end position="251"/>
    </location>
</feature>